<keyword evidence="2" id="KW-1185">Reference proteome</keyword>
<evidence type="ECO:0000313" key="2">
    <source>
        <dbReference type="Proteomes" id="UP000050794"/>
    </source>
</evidence>
<dbReference type="WBParaSite" id="TCNE_0000741901-mRNA-1">
    <property type="protein sequence ID" value="TCNE_0000741901-mRNA-1"/>
    <property type="gene ID" value="TCNE_0000741901"/>
</dbReference>
<organism evidence="2 3">
    <name type="scientific">Toxocara canis</name>
    <name type="common">Canine roundworm</name>
    <dbReference type="NCBI Taxonomy" id="6265"/>
    <lineage>
        <taxon>Eukaryota</taxon>
        <taxon>Metazoa</taxon>
        <taxon>Ecdysozoa</taxon>
        <taxon>Nematoda</taxon>
        <taxon>Chromadorea</taxon>
        <taxon>Rhabditida</taxon>
        <taxon>Spirurina</taxon>
        <taxon>Ascaridomorpha</taxon>
        <taxon>Ascaridoidea</taxon>
        <taxon>Toxocaridae</taxon>
        <taxon>Toxocara</taxon>
    </lineage>
</organism>
<gene>
    <name evidence="1" type="ORF">TCNE_LOCUS7419</name>
</gene>
<proteinExistence type="predicted"/>
<protein>
    <submittedName>
        <fullName evidence="3">Ground-like domain-containing protein</fullName>
    </submittedName>
</protein>
<evidence type="ECO:0000313" key="3">
    <source>
        <dbReference type="WBParaSite" id="TCNE_0000741901-mRNA-1"/>
    </source>
</evidence>
<dbReference type="EMBL" id="UYWY01019677">
    <property type="protein sequence ID" value="VDM38740.1"/>
    <property type="molecule type" value="Genomic_DNA"/>
</dbReference>
<evidence type="ECO:0000313" key="1">
    <source>
        <dbReference type="EMBL" id="VDM38740.1"/>
    </source>
</evidence>
<name>A0A183UFZ9_TOXCA</name>
<accession>A0A183UFZ9</accession>
<dbReference type="AlphaFoldDB" id="A0A183UFZ9"/>
<dbReference type="Proteomes" id="UP000050794">
    <property type="component" value="Unassembled WGS sequence"/>
</dbReference>
<reference evidence="1 2" key="2">
    <citation type="submission" date="2018-11" db="EMBL/GenBank/DDBJ databases">
        <authorList>
            <consortium name="Pathogen Informatics"/>
        </authorList>
    </citation>
    <scope>NUCLEOTIDE SEQUENCE [LARGE SCALE GENOMIC DNA]</scope>
</reference>
<sequence length="194" mass="22332">MGASGTIESRDTALCPTASTSCGFFEFETPTVPYPIGVYECVDSSVFVTENDDNEREKEDLFKRYCDDRSRCRKLTVDMLNTQFMSYLAKTQGVHVENPENARVKFCCAIDNVLLDKVISSGFTVLRELRSFTFFSSSDELYAEVEYSNEYHCVHRHLNDELYRYCELVHNERLPGRCFEGTGYRVCCCFFSFG</sequence>
<reference evidence="3" key="1">
    <citation type="submission" date="2016-06" db="UniProtKB">
        <authorList>
            <consortium name="WormBaseParasite"/>
        </authorList>
    </citation>
    <scope>IDENTIFICATION</scope>
</reference>